<comment type="caution">
    <text evidence="2">The sequence shown here is derived from an EMBL/GenBank/DDBJ whole genome shotgun (WGS) entry which is preliminary data.</text>
</comment>
<evidence type="ECO:0008006" key="4">
    <source>
        <dbReference type="Google" id="ProtNLM"/>
    </source>
</evidence>
<keyword evidence="1" id="KW-0732">Signal</keyword>
<dbReference type="EMBL" id="JXYA01000018">
    <property type="protein sequence ID" value="KJZ09646.1"/>
    <property type="molecule type" value="Genomic_DNA"/>
</dbReference>
<dbReference type="AlphaFoldDB" id="A0A0F4QPQ6"/>
<gene>
    <name evidence="2" type="ORF">TW77_09115</name>
</gene>
<evidence type="ECO:0000313" key="3">
    <source>
        <dbReference type="Proteomes" id="UP000033452"/>
    </source>
</evidence>
<sequence length="124" mass="13248">MKTIIKACALIATTVFAGSAFSAQLVCEVYPKGSNAHTWGDGTPNCGGFDFSFGKSTSGRYYLKNIAKPIQEVQWNGDANCSGGTSCNATIRAYTTNSASALILYKDGTWEQTNTARPTYETGH</sequence>
<reference evidence="2 3" key="1">
    <citation type="journal article" date="2015" name="BMC Genomics">
        <title>Genome mining reveals unlocked bioactive potential of marine Gram-negative bacteria.</title>
        <authorList>
            <person name="Machado H."/>
            <person name="Sonnenschein E.C."/>
            <person name="Melchiorsen J."/>
            <person name="Gram L."/>
        </authorList>
    </citation>
    <scope>NUCLEOTIDE SEQUENCE [LARGE SCALE GENOMIC DNA]</scope>
    <source>
        <strain evidence="2 3">S2471</strain>
    </source>
</reference>
<organism evidence="2 3">
    <name type="scientific">Pseudoalteromonas rubra</name>
    <dbReference type="NCBI Taxonomy" id="43658"/>
    <lineage>
        <taxon>Bacteria</taxon>
        <taxon>Pseudomonadati</taxon>
        <taxon>Pseudomonadota</taxon>
        <taxon>Gammaproteobacteria</taxon>
        <taxon>Alteromonadales</taxon>
        <taxon>Pseudoalteromonadaceae</taxon>
        <taxon>Pseudoalteromonas</taxon>
    </lineage>
</organism>
<dbReference type="PATRIC" id="fig|43658.5.peg.1925"/>
<evidence type="ECO:0000313" key="2">
    <source>
        <dbReference type="EMBL" id="KJZ09646.1"/>
    </source>
</evidence>
<protein>
    <recommendedName>
        <fullName evidence="4">Pullulanase</fullName>
    </recommendedName>
</protein>
<evidence type="ECO:0000256" key="1">
    <source>
        <dbReference type="SAM" id="SignalP"/>
    </source>
</evidence>
<dbReference type="OrthoDB" id="6291037at2"/>
<dbReference type="Proteomes" id="UP000033452">
    <property type="component" value="Unassembled WGS sequence"/>
</dbReference>
<name>A0A0F4QPQ6_9GAMM</name>
<keyword evidence="3" id="KW-1185">Reference proteome</keyword>
<feature type="signal peptide" evidence="1">
    <location>
        <begin position="1"/>
        <end position="17"/>
    </location>
</feature>
<feature type="chain" id="PRO_5002475851" description="Pullulanase" evidence="1">
    <location>
        <begin position="18"/>
        <end position="124"/>
    </location>
</feature>
<proteinExistence type="predicted"/>
<accession>A0A0F4QPQ6</accession>
<dbReference type="RefSeq" id="WP_046004665.1">
    <property type="nucleotide sequence ID" value="NZ_JXYA01000018.1"/>
</dbReference>